<dbReference type="Pfam" id="PF13173">
    <property type="entry name" value="AAA_14"/>
    <property type="match status" value="1"/>
</dbReference>
<protein>
    <recommendedName>
        <fullName evidence="5">ATP-binding protein</fullName>
    </recommendedName>
</protein>
<dbReference type="Pfam" id="PF13635">
    <property type="entry name" value="DUF4143"/>
    <property type="match status" value="1"/>
</dbReference>
<name>A0A157T213_SACSO</name>
<evidence type="ECO:0008006" key="5">
    <source>
        <dbReference type="Google" id="ProtNLM"/>
    </source>
</evidence>
<sequence>MRNSLLVFTLDCQVKIDSKTVDCQTNIDSFLTPNSNLIIVEVEEIKRILLDQESFLNDKLRKERIITRHYNYSITYNNAYLITGPRRAGKSIFTVQLTKGKEILRVDFDDERLSGIKANELNKFLEAGYQIKKKIEVIILDEIQNVKGWELFVSRIREIYPVIVTGSNARLMSSEMATYLTGRHMDFLVFPFSFKEYLRYKDVKVEETTRGIARLKEELRNYLQQGGFPETFKFDKNEYLRNLYSDIITRDVIIRCKTRKDVKGLADFLLENIGKEVSTRRVGNAFNLSHQSVENYFYCLSNAYLFLFVKRFTGKSLERYTLPRKVYVIDTGLFNTYKRLQMGKMIENLVFLELYKRYGQEVYYYSNGNAEVDFIIKDKFAIQVTYDEGGIDDREYKGLVRFSERFKDYKLIIITWDREGKEIRNGKEITLIPLWKFLVKERFAGEMIGKES</sequence>
<proteinExistence type="predicted"/>
<reference evidence="4" key="1">
    <citation type="submission" date="2016-04" db="EMBL/GenBank/DDBJ databases">
        <authorList>
            <person name="Shah S.A."/>
            <person name="Garrett R.A."/>
        </authorList>
    </citation>
    <scope>NUCLEOTIDE SEQUENCE [LARGE SCALE GENOMIC DNA]</scope>
    <source>
        <strain evidence="4">ATCC 35091 / DSM 1616 / JCM 8930 / NBRC 15331 / P1</strain>
    </source>
</reference>
<organism evidence="3 4">
    <name type="scientific">Saccharolobus solfataricus</name>
    <name type="common">Sulfolobus solfataricus</name>
    <dbReference type="NCBI Taxonomy" id="2287"/>
    <lineage>
        <taxon>Archaea</taxon>
        <taxon>Thermoproteota</taxon>
        <taxon>Thermoprotei</taxon>
        <taxon>Sulfolobales</taxon>
        <taxon>Sulfolobaceae</taxon>
        <taxon>Saccharolobus</taxon>
    </lineage>
</organism>
<gene>
    <name evidence="3" type="ORF">SSOP1_1384</name>
</gene>
<feature type="domain" description="DUF4143" evidence="2">
    <location>
        <begin position="259"/>
        <end position="382"/>
    </location>
</feature>
<evidence type="ECO:0000313" key="4">
    <source>
        <dbReference type="Proteomes" id="UP000076770"/>
    </source>
</evidence>
<feature type="domain" description="AAA" evidence="1">
    <location>
        <begin position="77"/>
        <end position="198"/>
    </location>
</feature>
<accession>A0A157T213</accession>
<dbReference type="PANTHER" id="PTHR33295">
    <property type="entry name" value="ATPASE"/>
    <property type="match status" value="1"/>
</dbReference>
<dbReference type="SUPFAM" id="SSF52540">
    <property type="entry name" value="P-loop containing nucleoside triphosphate hydrolases"/>
    <property type="match status" value="1"/>
</dbReference>
<dbReference type="PATRIC" id="fig|2287.9.peg.1411"/>
<dbReference type="AlphaFoldDB" id="A0A157T213"/>
<dbReference type="InterPro" id="IPR041682">
    <property type="entry name" value="AAA_14"/>
</dbReference>
<evidence type="ECO:0000313" key="3">
    <source>
        <dbReference type="EMBL" id="SAI84938.1"/>
    </source>
</evidence>
<evidence type="ECO:0000259" key="2">
    <source>
        <dbReference type="Pfam" id="PF13635"/>
    </source>
</evidence>
<dbReference type="Proteomes" id="UP000076770">
    <property type="component" value="Chromosome i"/>
</dbReference>
<dbReference type="PANTHER" id="PTHR33295:SF19">
    <property type="entry name" value="ARCHAEAL ATPASE"/>
    <property type="match status" value="1"/>
</dbReference>
<dbReference type="InterPro" id="IPR027417">
    <property type="entry name" value="P-loop_NTPase"/>
</dbReference>
<dbReference type="EMBL" id="LT549890">
    <property type="protein sequence ID" value="SAI84938.1"/>
    <property type="molecule type" value="Genomic_DNA"/>
</dbReference>
<dbReference type="InterPro" id="IPR025420">
    <property type="entry name" value="DUF4143"/>
</dbReference>
<evidence type="ECO:0000259" key="1">
    <source>
        <dbReference type="Pfam" id="PF13173"/>
    </source>
</evidence>